<gene>
    <name evidence="2" type="ORF">ACFFUQ_14050</name>
</gene>
<evidence type="ECO:0000313" key="2">
    <source>
        <dbReference type="EMBL" id="MFB9065143.1"/>
    </source>
</evidence>
<organism evidence="2 3">
    <name type="scientific">Flavobacterium branchiarum</name>
    <dbReference type="NCBI Taxonomy" id="1114870"/>
    <lineage>
        <taxon>Bacteria</taxon>
        <taxon>Pseudomonadati</taxon>
        <taxon>Bacteroidota</taxon>
        <taxon>Flavobacteriia</taxon>
        <taxon>Flavobacteriales</taxon>
        <taxon>Flavobacteriaceae</taxon>
        <taxon>Flavobacterium</taxon>
    </lineage>
</organism>
<feature type="transmembrane region" description="Helical" evidence="1">
    <location>
        <begin position="255"/>
        <end position="273"/>
    </location>
</feature>
<dbReference type="EMBL" id="JBHMEX010000043">
    <property type="protein sequence ID" value="MFB9065143.1"/>
    <property type="molecule type" value="Genomic_DNA"/>
</dbReference>
<evidence type="ECO:0000256" key="1">
    <source>
        <dbReference type="SAM" id="Phobius"/>
    </source>
</evidence>
<keyword evidence="1" id="KW-1133">Transmembrane helix</keyword>
<proteinExistence type="predicted"/>
<dbReference type="Proteomes" id="UP001589589">
    <property type="component" value="Unassembled WGS sequence"/>
</dbReference>
<feature type="transmembrane region" description="Helical" evidence="1">
    <location>
        <begin position="217"/>
        <end position="235"/>
    </location>
</feature>
<keyword evidence="1" id="KW-0472">Membrane</keyword>
<name>A0ABV5FNL5_9FLAO</name>
<dbReference type="RefSeq" id="WP_281031978.1">
    <property type="nucleotide sequence ID" value="NZ_JAUFQQ010000003.1"/>
</dbReference>
<keyword evidence="1" id="KW-0812">Transmembrane</keyword>
<reference evidence="2 3" key="1">
    <citation type="submission" date="2024-09" db="EMBL/GenBank/DDBJ databases">
        <authorList>
            <person name="Sun Q."/>
            <person name="Mori K."/>
        </authorList>
    </citation>
    <scope>NUCLEOTIDE SEQUENCE [LARGE SCALE GENOMIC DNA]</scope>
    <source>
        <strain evidence="2 3">CECT 7908</strain>
    </source>
</reference>
<keyword evidence="3" id="KW-1185">Reference proteome</keyword>
<accession>A0ABV5FNL5</accession>
<comment type="caution">
    <text evidence="2">The sequence shown here is derived from an EMBL/GenBank/DDBJ whole genome shotgun (WGS) entry which is preliminary data.</text>
</comment>
<protein>
    <submittedName>
        <fullName evidence="2">Uncharacterized protein</fullName>
    </submittedName>
</protein>
<sequence length="299" mass="34720">MVPLEEKTGYLSRVTESHKLTAFNNLLLGKTIIVPESQDLNESEEYYFEIVNAIQKNKKVDFEKYFEKKCKSKPSKDSPAPFVNDDFLMFSFIVGVSIFSTNKDWVNYIVSIRNRNAITITFENILNENYYSTSNLPEIVFVFLQISNQSLITNEFVNFTYKKLTENIKLFESRSDFQILCSIKAYDSILLLKELPDNSELNLFRSFNTKFIRRIKYLSWIIQAVLFAGLIYLLLKLPKYSPETIQFIETYNYAFTIFGALGLSLIGNLIPAFKNKSQELIMKMLGYPSELIINSTKKI</sequence>
<evidence type="ECO:0000313" key="3">
    <source>
        <dbReference type="Proteomes" id="UP001589589"/>
    </source>
</evidence>